<dbReference type="HOGENOM" id="CLU_2910299_0_0_1"/>
<dbReference type="Proteomes" id="UP000053820">
    <property type="component" value="Unassembled WGS sequence"/>
</dbReference>
<protein>
    <submittedName>
        <fullName evidence="1">Unplaced genomic scaffold scaffold_18, whole genome shotgun sequence</fullName>
    </submittedName>
</protein>
<dbReference type="AlphaFoldDB" id="A0A0C9VBH2"/>
<dbReference type="EMBL" id="KN839852">
    <property type="protein sequence ID" value="KIJ63019.1"/>
    <property type="molecule type" value="Genomic_DNA"/>
</dbReference>
<feature type="non-terminal residue" evidence="1">
    <location>
        <position position="62"/>
    </location>
</feature>
<proteinExistence type="predicted"/>
<evidence type="ECO:0000313" key="1">
    <source>
        <dbReference type="EMBL" id="KIJ63019.1"/>
    </source>
</evidence>
<accession>A0A0C9VBH2</accession>
<name>A0A0C9VBH2_9AGAM</name>
<reference evidence="1 2" key="1">
    <citation type="submission" date="2014-04" db="EMBL/GenBank/DDBJ databases">
        <title>Evolutionary Origins and Diversification of the Mycorrhizal Mutualists.</title>
        <authorList>
            <consortium name="DOE Joint Genome Institute"/>
            <consortium name="Mycorrhizal Genomics Consortium"/>
            <person name="Kohler A."/>
            <person name="Kuo A."/>
            <person name="Nagy L.G."/>
            <person name="Floudas D."/>
            <person name="Copeland A."/>
            <person name="Barry K.W."/>
            <person name="Cichocki N."/>
            <person name="Veneault-Fourrey C."/>
            <person name="LaButti K."/>
            <person name="Lindquist E.A."/>
            <person name="Lipzen A."/>
            <person name="Lundell T."/>
            <person name="Morin E."/>
            <person name="Murat C."/>
            <person name="Riley R."/>
            <person name="Ohm R."/>
            <person name="Sun H."/>
            <person name="Tunlid A."/>
            <person name="Henrissat B."/>
            <person name="Grigoriev I.V."/>
            <person name="Hibbett D.S."/>
            <person name="Martin F."/>
        </authorList>
    </citation>
    <scope>NUCLEOTIDE SEQUENCE [LARGE SCALE GENOMIC DNA]</scope>
    <source>
        <strain evidence="1 2">MD-312</strain>
    </source>
</reference>
<evidence type="ECO:0000313" key="2">
    <source>
        <dbReference type="Proteomes" id="UP000053820"/>
    </source>
</evidence>
<organism evidence="1 2">
    <name type="scientific">Hydnomerulius pinastri MD-312</name>
    <dbReference type="NCBI Taxonomy" id="994086"/>
    <lineage>
        <taxon>Eukaryota</taxon>
        <taxon>Fungi</taxon>
        <taxon>Dikarya</taxon>
        <taxon>Basidiomycota</taxon>
        <taxon>Agaricomycotina</taxon>
        <taxon>Agaricomycetes</taxon>
        <taxon>Agaricomycetidae</taxon>
        <taxon>Boletales</taxon>
        <taxon>Boletales incertae sedis</taxon>
        <taxon>Leucogyrophana</taxon>
    </lineage>
</organism>
<gene>
    <name evidence="1" type="ORF">HYDPIDRAFT_113526</name>
</gene>
<keyword evidence="2" id="KW-1185">Reference proteome</keyword>
<sequence>MAPFSSPHVSVIPRSESINKYYGSSLVAYVGETWTNKVLPKLRERSQGREQDVDISWLFSKI</sequence>
<dbReference type="OrthoDB" id="2590241at2759"/>